<dbReference type="EMBL" id="JBBUKT010000015">
    <property type="protein sequence ID" value="MEK7953971.1"/>
    <property type="molecule type" value="Genomic_DNA"/>
</dbReference>
<evidence type="ECO:0000313" key="2">
    <source>
        <dbReference type="Proteomes" id="UP001371305"/>
    </source>
</evidence>
<reference evidence="1 2" key="1">
    <citation type="submission" date="2024-04" db="EMBL/GenBank/DDBJ databases">
        <title>Luteolibacter sp. isolated from soil.</title>
        <authorList>
            <person name="An J."/>
        </authorList>
    </citation>
    <scope>NUCLEOTIDE SEQUENCE [LARGE SCALE GENOMIC DNA]</scope>
    <source>
        <strain evidence="1 2">Y139</strain>
    </source>
</reference>
<gene>
    <name evidence="1" type="ORF">WKV53_25870</name>
</gene>
<dbReference type="Gene3D" id="2.60.120.560">
    <property type="entry name" value="Exo-inulinase, domain 1"/>
    <property type="match status" value="1"/>
</dbReference>
<organism evidence="1 2">
    <name type="scientific">Luteolibacter soli</name>
    <dbReference type="NCBI Taxonomy" id="3135280"/>
    <lineage>
        <taxon>Bacteria</taxon>
        <taxon>Pseudomonadati</taxon>
        <taxon>Verrucomicrobiota</taxon>
        <taxon>Verrucomicrobiia</taxon>
        <taxon>Verrucomicrobiales</taxon>
        <taxon>Verrucomicrobiaceae</taxon>
        <taxon>Luteolibacter</taxon>
    </lineage>
</organism>
<comment type="caution">
    <text evidence="1">The sequence shown here is derived from an EMBL/GenBank/DDBJ whole genome shotgun (WGS) entry which is preliminary data.</text>
</comment>
<keyword evidence="2" id="KW-1185">Reference proteome</keyword>
<protein>
    <submittedName>
        <fullName evidence="1">Family 16 glycoside hydrolase</fullName>
    </submittedName>
</protein>
<keyword evidence="1" id="KW-0378">Hydrolase</keyword>
<evidence type="ECO:0000313" key="1">
    <source>
        <dbReference type="EMBL" id="MEK7953971.1"/>
    </source>
</evidence>
<proteinExistence type="predicted"/>
<dbReference type="RefSeq" id="WP_341407739.1">
    <property type="nucleotide sequence ID" value="NZ_JBBUKT010000015.1"/>
</dbReference>
<sequence length="207" mass="23008">MNRRGWLQLTFATLPAACRREGPAAVEAGSVWQPLTAHWQPAAGGELSFPSPGQLRLQSSESLSATKWTGPPVKPPFEIEFEARRLDGTDFFCGLTFPARAGGECLTWIVGGWGGNAVGLSSIDGKDASENETTFRRSFEKERWYRLRLKCSAGRIEAWIDDEQVIDFQTTGRKLGLRPGPIDQCAPFGLATWQTSGEFRSLRWRPF</sequence>
<accession>A0ABU9B3Q9</accession>
<dbReference type="GO" id="GO:0016787">
    <property type="term" value="F:hydrolase activity"/>
    <property type="evidence" value="ECO:0007669"/>
    <property type="project" value="UniProtKB-KW"/>
</dbReference>
<dbReference type="Proteomes" id="UP001371305">
    <property type="component" value="Unassembled WGS sequence"/>
</dbReference>
<name>A0ABU9B3Q9_9BACT</name>